<sequence length="140" mass="15245">MTCWPTALITLLRWSADENSFLARIISVAPAPLVLESSAPGVAGDWGQVTKERLQRLAGWTMSTRSGVAGSLPAVSVVEVGMKAVDRLVRKRPDRLSEGKCSERRIDWPVSSVVLDWNLTENKLSPVKGLTPPPIVSEPQ</sequence>
<dbReference type="RefSeq" id="XP_060370174.1">
    <property type="nucleotide sequence ID" value="XM_060510060.1"/>
</dbReference>
<comment type="caution">
    <text evidence="1">The sequence shown here is derived from an EMBL/GenBank/DDBJ whole genome shotgun (WGS) entry which is preliminary data.</text>
</comment>
<dbReference type="GeneID" id="85393959"/>
<gene>
    <name evidence="1" type="ORF">BDZ83DRAFT_647291</name>
</gene>
<evidence type="ECO:0000313" key="2">
    <source>
        <dbReference type="Proteomes" id="UP001244207"/>
    </source>
</evidence>
<keyword evidence="2" id="KW-1185">Reference proteome</keyword>
<proteinExistence type="predicted"/>
<reference evidence="1" key="1">
    <citation type="submission" date="2021-12" db="EMBL/GenBank/DDBJ databases">
        <title>Comparative genomics, transcriptomics and evolutionary studies reveal genomic signatures of adaptation to plant cell wall in hemibiotrophic fungi.</title>
        <authorList>
            <consortium name="DOE Joint Genome Institute"/>
            <person name="Baroncelli R."/>
            <person name="Diaz J.F."/>
            <person name="Benocci T."/>
            <person name="Peng M."/>
            <person name="Battaglia E."/>
            <person name="Haridas S."/>
            <person name="Andreopoulos W."/>
            <person name="Labutti K."/>
            <person name="Pangilinan J."/>
            <person name="Floch G.L."/>
            <person name="Makela M.R."/>
            <person name="Henrissat B."/>
            <person name="Grigoriev I.V."/>
            <person name="Crouch J.A."/>
            <person name="De Vries R.P."/>
            <person name="Sukno S.A."/>
            <person name="Thon M.R."/>
        </authorList>
    </citation>
    <scope>NUCLEOTIDE SEQUENCE</scope>
    <source>
        <strain evidence="1">CBS 112980</strain>
    </source>
</reference>
<dbReference type="Proteomes" id="UP001244207">
    <property type="component" value="Unassembled WGS sequence"/>
</dbReference>
<accession>A0AAD9D1L5</accession>
<evidence type="ECO:0000313" key="1">
    <source>
        <dbReference type="EMBL" id="KAK1730119.1"/>
    </source>
</evidence>
<protein>
    <submittedName>
        <fullName evidence="1">Uncharacterized protein</fullName>
    </submittedName>
</protein>
<dbReference type="AlphaFoldDB" id="A0AAD9D1L5"/>
<name>A0AAD9D1L5_GLOAC</name>
<dbReference type="EMBL" id="JAHMHS010000008">
    <property type="protein sequence ID" value="KAK1730119.1"/>
    <property type="molecule type" value="Genomic_DNA"/>
</dbReference>
<organism evidence="1 2">
    <name type="scientific">Glomerella acutata</name>
    <name type="common">Colletotrichum acutatum</name>
    <dbReference type="NCBI Taxonomy" id="27357"/>
    <lineage>
        <taxon>Eukaryota</taxon>
        <taxon>Fungi</taxon>
        <taxon>Dikarya</taxon>
        <taxon>Ascomycota</taxon>
        <taxon>Pezizomycotina</taxon>
        <taxon>Sordariomycetes</taxon>
        <taxon>Hypocreomycetidae</taxon>
        <taxon>Glomerellales</taxon>
        <taxon>Glomerellaceae</taxon>
        <taxon>Colletotrichum</taxon>
        <taxon>Colletotrichum acutatum species complex</taxon>
    </lineage>
</organism>